<reference evidence="2" key="1">
    <citation type="journal article" date="2019" name="Int. J. Syst. Evol. Microbiol.">
        <title>The Global Catalogue of Microorganisms (GCM) 10K type strain sequencing project: providing services to taxonomists for standard genome sequencing and annotation.</title>
        <authorList>
            <consortium name="The Broad Institute Genomics Platform"/>
            <consortium name="The Broad Institute Genome Sequencing Center for Infectious Disease"/>
            <person name="Wu L."/>
            <person name="Ma J."/>
        </authorList>
    </citation>
    <scope>NUCLEOTIDE SEQUENCE [LARGE SCALE GENOMIC DNA]</scope>
    <source>
        <strain evidence="2">JCM 9371</strain>
    </source>
</reference>
<dbReference type="RefSeq" id="WP_131755144.1">
    <property type="nucleotide sequence ID" value="NZ_CAACUY010000003.1"/>
</dbReference>
<gene>
    <name evidence="1" type="ORF">ACFQZM_29460</name>
</gene>
<dbReference type="Proteomes" id="UP001597063">
    <property type="component" value="Unassembled WGS sequence"/>
</dbReference>
<protein>
    <submittedName>
        <fullName evidence="1">Uncharacterized protein</fullName>
    </submittedName>
</protein>
<sequence length="162" mass="17599">MAWELNCQAGVTTFRSPTTSRRTRLEGASPRLGFRPMSKVSEASVPVDHAELEELHEKDIDELYILLAQADPDNAEIMFSAEEARETGRATYARLSGRLHERICVEWRYCEKRKTGAFSDGLTLTAAVADVIVTVVGGIPAGTVATLAVKLGLSRLCACSDG</sequence>
<evidence type="ECO:0000313" key="2">
    <source>
        <dbReference type="Proteomes" id="UP001597063"/>
    </source>
</evidence>
<comment type="caution">
    <text evidence="1">The sequence shown here is derived from an EMBL/GenBank/DDBJ whole genome shotgun (WGS) entry which is preliminary data.</text>
</comment>
<accession>A0ABW2XT77</accession>
<organism evidence="1 2">
    <name type="scientific">Actinomadura fibrosa</name>
    <dbReference type="NCBI Taxonomy" id="111802"/>
    <lineage>
        <taxon>Bacteria</taxon>
        <taxon>Bacillati</taxon>
        <taxon>Actinomycetota</taxon>
        <taxon>Actinomycetes</taxon>
        <taxon>Streptosporangiales</taxon>
        <taxon>Thermomonosporaceae</taxon>
        <taxon>Actinomadura</taxon>
    </lineage>
</organism>
<dbReference type="EMBL" id="JBHTGP010000015">
    <property type="protein sequence ID" value="MFD0688654.1"/>
    <property type="molecule type" value="Genomic_DNA"/>
</dbReference>
<evidence type="ECO:0000313" key="1">
    <source>
        <dbReference type="EMBL" id="MFD0688654.1"/>
    </source>
</evidence>
<proteinExistence type="predicted"/>
<name>A0ABW2XT77_9ACTN</name>
<keyword evidence="2" id="KW-1185">Reference proteome</keyword>